<dbReference type="OMA" id="TIANAHY"/>
<dbReference type="Proteomes" id="UP000782901">
    <property type="component" value="Unassembled WGS sequence"/>
</dbReference>
<name>A0A139KMQ4_BACT4</name>
<evidence type="ECO:0000256" key="6">
    <source>
        <dbReference type="ARBA" id="ARBA00023237"/>
    </source>
</evidence>
<gene>
    <name evidence="9" type="ORF">BatF92_06510</name>
    <name evidence="12" type="ORF">DW011_15785</name>
    <name evidence="10" type="ORF">GAN91_00165</name>
    <name evidence="11" type="ORF">KHY35_04370</name>
    <name evidence="13" type="ORF">KQP68_12905</name>
</gene>
<evidence type="ECO:0000313" key="16">
    <source>
        <dbReference type="Proteomes" id="UP000500882"/>
    </source>
</evidence>
<evidence type="ECO:0000313" key="14">
    <source>
        <dbReference type="Proteomes" id="UP000283616"/>
    </source>
</evidence>
<organism evidence="12 14">
    <name type="scientific">Bacteroides thetaiotaomicron</name>
    <dbReference type="NCBI Taxonomy" id="818"/>
    <lineage>
        <taxon>Bacteria</taxon>
        <taxon>Pseudomonadati</taxon>
        <taxon>Bacteroidota</taxon>
        <taxon>Bacteroidia</taxon>
        <taxon>Bacteroidales</taxon>
        <taxon>Bacteroidaceae</taxon>
        <taxon>Bacteroides</taxon>
    </lineage>
</organism>
<evidence type="ECO:0000313" key="12">
    <source>
        <dbReference type="EMBL" id="RHL56861.1"/>
    </source>
</evidence>
<accession>A0A139KMQ4</accession>
<dbReference type="InterPro" id="IPR012910">
    <property type="entry name" value="Plug_dom"/>
</dbReference>
<dbReference type="Gene3D" id="2.40.170.20">
    <property type="entry name" value="TonB-dependent receptor, beta-barrel domain"/>
    <property type="match status" value="1"/>
</dbReference>
<dbReference type="EMBL" id="AP022660">
    <property type="protein sequence ID" value="BCA48709.1"/>
    <property type="molecule type" value="Genomic_DNA"/>
</dbReference>
<dbReference type="Proteomes" id="UP000500882">
    <property type="component" value="Chromosome"/>
</dbReference>
<dbReference type="Proteomes" id="UP001156218">
    <property type="component" value="Chromosome"/>
</dbReference>
<dbReference type="InterPro" id="IPR008969">
    <property type="entry name" value="CarboxyPept-like_regulatory"/>
</dbReference>
<dbReference type="InterPro" id="IPR023996">
    <property type="entry name" value="TonB-dep_OMP_SusC/RagA"/>
</dbReference>
<dbReference type="InterPro" id="IPR036942">
    <property type="entry name" value="Beta-barrel_TonB_sf"/>
</dbReference>
<evidence type="ECO:0000313" key="17">
    <source>
        <dbReference type="Proteomes" id="UP001156218"/>
    </source>
</evidence>
<comment type="similarity">
    <text evidence="7">Belongs to the TonB-dependent receptor family.</text>
</comment>
<accession>C6ILJ8</accession>
<keyword evidence="4 7" id="KW-0812">Transmembrane</keyword>
<dbReference type="AlphaFoldDB" id="A0A139KMQ4"/>
<reference evidence="13 17" key="5">
    <citation type="submission" date="2021-06" db="EMBL/GenBank/DDBJ databases">
        <title>Interrogation of the integrated mobile genetic elements in gut-associated Bacteroides with a consensus prediction approach.</title>
        <authorList>
            <person name="Campbell D.E."/>
            <person name="Leigh J.R."/>
            <person name="Kim T."/>
            <person name="England W."/>
            <person name="Whitaker R.J."/>
            <person name="Degnan P.H."/>
        </authorList>
    </citation>
    <scope>NUCLEOTIDE SEQUENCE [LARGE SCALE GENOMIC DNA]</scope>
    <source>
        <strain evidence="13 17">WAL8669</strain>
    </source>
</reference>
<keyword evidence="6 7" id="KW-0998">Cell outer membrane</keyword>
<evidence type="ECO:0000313" key="15">
    <source>
        <dbReference type="Proteomes" id="UP000436858"/>
    </source>
</evidence>
<dbReference type="GeneID" id="60925338"/>
<evidence type="ECO:0000313" key="11">
    <source>
        <dbReference type="EMBL" id="MBS5409941.1"/>
    </source>
</evidence>
<evidence type="ECO:0000256" key="7">
    <source>
        <dbReference type="PROSITE-ProRule" id="PRU01360"/>
    </source>
</evidence>
<reference evidence="9 16" key="3">
    <citation type="submission" date="2020-02" db="EMBL/GenBank/DDBJ databases">
        <title>Whole-genome sequencing and comparative analysis of the genomes of Bacteroides thetaiotaomicron and Escherichia coli isolated from a healthy resident in Vietnam.</title>
        <authorList>
            <person name="Mohsin M."/>
            <person name="Tanaka K."/>
            <person name="Kawahara R."/>
            <person name="Kondo S."/>
            <person name="Noguchi H."/>
            <person name="Motooka D."/>
            <person name="Nakamura S."/>
            <person name="Khong D.T."/>
            <person name="Nguyen T.N."/>
            <person name="Tran H.T."/>
            <person name="Yamamoto Y."/>
        </authorList>
    </citation>
    <scope>NUCLEOTIDE SEQUENCE [LARGE SCALE GENOMIC DNA]</scope>
    <source>
        <strain evidence="9 16">F9-2</strain>
    </source>
</reference>
<dbReference type="PROSITE" id="PS52016">
    <property type="entry name" value="TONB_DEPENDENT_REC_3"/>
    <property type="match status" value="1"/>
</dbReference>
<dbReference type="SUPFAM" id="SSF49464">
    <property type="entry name" value="Carboxypeptidase regulatory domain-like"/>
    <property type="match status" value="1"/>
</dbReference>
<keyword evidence="2 7" id="KW-0813">Transport</keyword>
<dbReference type="Proteomes" id="UP000283616">
    <property type="component" value="Unassembled WGS sequence"/>
</dbReference>
<keyword evidence="5 7" id="KW-0472">Membrane</keyword>
<dbReference type="EMBL" id="QROV01000018">
    <property type="protein sequence ID" value="RHL56861.1"/>
    <property type="molecule type" value="Genomic_DNA"/>
</dbReference>
<feature type="domain" description="TonB-dependent receptor plug" evidence="8">
    <location>
        <begin position="136"/>
        <end position="258"/>
    </location>
</feature>
<dbReference type="Pfam" id="PF13715">
    <property type="entry name" value="CarbopepD_reg_2"/>
    <property type="match status" value="1"/>
</dbReference>
<dbReference type="RefSeq" id="WP_008764381.1">
    <property type="nucleotide sequence ID" value="NZ_AP022660.1"/>
</dbReference>
<evidence type="ECO:0000256" key="4">
    <source>
        <dbReference type="ARBA" id="ARBA00022692"/>
    </source>
</evidence>
<dbReference type="EMBL" id="CP083680">
    <property type="protein sequence ID" value="UYU64495.1"/>
    <property type="molecule type" value="Genomic_DNA"/>
</dbReference>
<dbReference type="InterPro" id="IPR023997">
    <property type="entry name" value="TonB-dep_OMP_SusC/RagA_CS"/>
</dbReference>
<evidence type="ECO:0000313" key="9">
    <source>
        <dbReference type="EMBL" id="BCA48709.1"/>
    </source>
</evidence>
<dbReference type="SUPFAM" id="SSF56935">
    <property type="entry name" value="Porins"/>
    <property type="match status" value="1"/>
</dbReference>
<keyword evidence="3 7" id="KW-1134">Transmembrane beta strand</keyword>
<reference evidence="12 14" key="1">
    <citation type="submission" date="2018-08" db="EMBL/GenBank/DDBJ databases">
        <title>A genome reference for cultivated species of the human gut microbiota.</title>
        <authorList>
            <person name="Zou Y."/>
            <person name="Xue W."/>
            <person name="Luo G."/>
        </authorList>
    </citation>
    <scope>NUCLEOTIDE SEQUENCE [LARGE SCALE GENOMIC DNA]</scope>
    <source>
        <strain evidence="12 14">AF37-12</strain>
    </source>
</reference>
<dbReference type="InterPro" id="IPR039426">
    <property type="entry name" value="TonB-dep_rcpt-like"/>
</dbReference>
<dbReference type="NCBIfam" id="TIGR04057">
    <property type="entry name" value="SusC_RagA_signa"/>
    <property type="match status" value="1"/>
</dbReference>
<evidence type="ECO:0000313" key="10">
    <source>
        <dbReference type="EMBL" id="KAB4487858.1"/>
    </source>
</evidence>
<evidence type="ECO:0000259" key="8">
    <source>
        <dbReference type="Pfam" id="PF07715"/>
    </source>
</evidence>
<reference evidence="11" key="4">
    <citation type="submission" date="2021-02" db="EMBL/GenBank/DDBJ databases">
        <title>Infant gut strain persistence is associated with maternal origin, phylogeny, and functional potential including surface adhesion and iron acquisition.</title>
        <authorList>
            <person name="Lou Y.C."/>
        </authorList>
    </citation>
    <scope>NUCLEOTIDE SEQUENCE</scope>
    <source>
        <strain evidence="11">L3_082_243G1_dasL3_082_243G1_maxbin2.maxbin.015s ta_sub</strain>
    </source>
</reference>
<dbReference type="InterPro" id="IPR037066">
    <property type="entry name" value="Plug_dom_sf"/>
</dbReference>
<reference evidence="10 15" key="2">
    <citation type="journal article" date="2019" name="Nat. Med.">
        <title>A library of human gut bacterial isolates paired with longitudinal multiomics data enables mechanistic microbiome research.</title>
        <authorList>
            <person name="Poyet M."/>
            <person name="Groussin M."/>
            <person name="Gibbons S.M."/>
            <person name="Avila-Pacheco J."/>
            <person name="Jiang X."/>
            <person name="Kearney S.M."/>
            <person name="Perrotta A.R."/>
            <person name="Berdy B."/>
            <person name="Zhao S."/>
            <person name="Lieberman T.D."/>
            <person name="Swanson P.K."/>
            <person name="Smith M."/>
            <person name="Roesemann S."/>
            <person name="Alexander J.E."/>
            <person name="Rich S.A."/>
            <person name="Livny J."/>
            <person name="Vlamakis H."/>
            <person name="Clish C."/>
            <person name="Bullock K."/>
            <person name="Deik A."/>
            <person name="Scott J."/>
            <person name="Pierce K.A."/>
            <person name="Xavier R.J."/>
            <person name="Alm E.J."/>
        </authorList>
    </citation>
    <scope>NUCLEOTIDE SEQUENCE [LARGE SCALE GENOMIC DNA]</scope>
    <source>
        <strain evidence="10 15">BIOML-A162</strain>
    </source>
</reference>
<dbReference type="Pfam" id="PF07715">
    <property type="entry name" value="Plug"/>
    <property type="match status" value="1"/>
</dbReference>
<evidence type="ECO:0000256" key="2">
    <source>
        <dbReference type="ARBA" id="ARBA00022448"/>
    </source>
</evidence>
<dbReference type="GO" id="GO:0009279">
    <property type="term" value="C:cell outer membrane"/>
    <property type="evidence" value="ECO:0007669"/>
    <property type="project" value="UniProtKB-SubCell"/>
</dbReference>
<evidence type="ECO:0000313" key="13">
    <source>
        <dbReference type="EMBL" id="UYU64495.1"/>
    </source>
</evidence>
<evidence type="ECO:0000256" key="1">
    <source>
        <dbReference type="ARBA" id="ARBA00004571"/>
    </source>
</evidence>
<proteinExistence type="inferred from homology"/>
<evidence type="ECO:0000256" key="5">
    <source>
        <dbReference type="ARBA" id="ARBA00023136"/>
    </source>
</evidence>
<dbReference type="Gene3D" id="2.170.130.10">
    <property type="entry name" value="TonB-dependent receptor, plug domain"/>
    <property type="match status" value="1"/>
</dbReference>
<dbReference type="EMBL" id="JAGZEE010000003">
    <property type="protein sequence ID" value="MBS5409941.1"/>
    <property type="molecule type" value="Genomic_DNA"/>
</dbReference>
<dbReference type="PROSITE" id="PS51257">
    <property type="entry name" value="PROKAR_LIPOPROTEIN"/>
    <property type="match status" value="1"/>
</dbReference>
<sequence>MNQTNKVFYTLVAIFLSCSIEMAGQVQKVISGTVTELFGKTAEPLVGVNVNLVNNQNRSLGGGITNLNGQYNVKVPEGEKDLTIVYSYIGMKTKRIKYTGQTLLNVTLESESMAVDEVVVSARRLNRNDLGISDKEMVSATQKVDMEKLIAAAPVVSIEEALQGQLGGVDIVLGGDPGSRSAIRIRGTSTLNASSDPLIVIDGVPYPTEISDDFNFSTATEEDLGALLNISPNDIASVEVLKDASATAIWGTQGANGVLVIKTKQGTVGKTRFSFSSKWTMKEDPSTIPMLNGKEYTSLMQESIWNSAKYIGLNNPGNKYLNMLSDAPAIGDNPDWRYYDEYNQNTNWLDYVRQKALVSDNSFSMNGGGEKATYRFSLGYMSDIGTTIGTSMNRLNTSMVINYQFSNKLKFGADFSYSQTNTDANWTNTIRSEALSKMPNKSPFTVNDLTGALTDEYFTYHDPNFEGSFNGKSNYNPVAMAHEAINRTVQREGKITFRADYEILPGFYYKGWASINMRAIKTRRFLPQVVTGVEQVNKYANQSADAYSDQLALQTENKLMYIKNWNDKHNIIANVLVRTGQYINSGYNSEVYGNASSDLSDPVVGTTISDMNSSESETRNVSFVGVLNYTLLNRYVVHGSLNAEGNSAMGRNERMGYFPAVGLAWNFQNEPLLEKARDKWLDEAKFRFSIGQSGRAPSGASVYLGAYVKGTDYMNMSATKQARMQLDNLKWETSTEYNYGLDASVLKGRLRFTFDYYYKTVKDLLQKNYKLPSTTSFGSISYFNSGKMENKGWEFRTDVVIFENKDWRINGYVNFSRNENKITELPANMVQENYSPKNGAYAARAEVGRPIGSFYGYRYKGVYQNTDATYARDAEGNVMNDAKGRPIVMKNLTATCQPGDAMYEDINHDGVINQYDIVYLGNANPTLTGGAGLTVKYKQFSINTFFHGRFGQSVVNTARMNNESMHGNANQSTAVLRRWKNEGDITDIPRALYGEGFNYLGSDRFVEDTSFLRLKQLTLNYAFPKSICNKLGITSLTCFVTGYNLFTWSSYTGQDPEVNLPSRPTDLATDGATTPVSRRYTFGFNLSF</sequence>
<evidence type="ECO:0000256" key="3">
    <source>
        <dbReference type="ARBA" id="ARBA00022452"/>
    </source>
</evidence>
<dbReference type="Proteomes" id="UP000436858">
    <property type="component" value="Unassembled WGS sequence"/>
</dbReference>
<dbReference type="NCBIfam" id="TIGR04056">
    <property type="entry name" value="OMP_RagA_SusC"/>
    <property type="match status" value="1"/>
</dbReference>
<protein>
    <submittedName>
        <fullName evidence="12">SusC/RagA family TonB-linked outer membrane protein</fullName>
    </submittedName>
</protein>
<dbReference type="EMBL" id="WCRY01000001">
    <property type="protein sequence ID" value="KAB4487858.1"/>
    <property type="molecule type" value="Genomic_DNA"/>
</dbReference>
<dbReference type="DNASU" id="1074271"/>
<comment type="subcellular location">
    <subcellularLocation>
        <location evidence="1 7">Cell outer membrane</location>
        <topology evidence="1 7">Multi-pass membrane protein</topology>
    </subcellularLocation>
</comment>